<evidence type="ECO:0000259" key="4">
    <source>
        <dbReference type="Pfam" id="PF00501"/>
    </source>
</evidence>
<evidence type="ECO:0000313" key="6">
    <source>
        <dbReference type="EMBL" id="SIQ46584.1"/>
    </source>
</evidence>
<dbReference type="InterPro" id="IPR045851">
    <property type="entry name" value="AMP-bd_C_sf"/>
</dbReference>
<dbReference type="SUPFAM" id="SSF56801">
    <property type="entry name" value="Acetyl-CoA synthetase-like"/>
    <property type="match status" value="1"/>
</dbReference>
<dbReference type="InterPro" id="IPR000873">
    <property type="entry name" value="AMP-dep_synth/lig_dom"/>
</dbReference>
<dbReference type="InterPro" id="IPR042099">
    <property type="entry name" value="ANL_N_sf"/>
</dbReference>
<dbReference type="RefSeq" id="WP_076405206.1">
    <property type="nucleotide sequence ID" value="NZ_FTMI01000004.1"/>
</dbReference>
<sequence>MTTQHQDAQDGLHTLGRWTRDRALATPDRVAVDDRGVTLRYRDLHERASALAAAFREAGYGVGDRVATVTGNSADQVVLFFACAQAGLVLAPLSWRLSPGELAAQVEQADPALVLVEQEFSGLADSAFDRLDPLRRLDGERPGRPPRRAELGRSGVEAHVPPPSRRGPAPERRPVRDDDPLLLVFTSGTQGTPKGALLTHANCFWTNLSLSRTVELTSHDVVLSVLPQFHAGGWNIQPLLAWWTGATVVLERTFEPERVLQLVAERRVTTMMGVPTNYLLLAEHPGFADADLSSLRHAVVGGAPMPEPLLRTWHRRGVALSQGYGLTEAGPNVLCLPDDQARERSGSAGTPYPHVEVAVADPVTGRHLDGPAAGELLVRGPGVFAGYFRDEAATAAVLRDGWLRTGDLVERDVDGCYRVVDRLKDVFIVGGENVTPSEVEAVLRRHPAVADVAVVGVPDDRWGEVGAAFVVPRAGHPTDAEELEAFCRRELAHFKVPRRFDLVPSLPRTSLHKVSRRSLAERVTVPEDS</sequence>
<dbReference type="EMBL" id="FTMI01000004">
    <property type="protein sequence ID" value="SIQ46584.1"/>
    <property type="molecule type" value="Genomic_DNA"/>
</dbReference>
<dbReference type="FunFam" id="3.30.300.30:FF:000008">
    <property type="entry name" value="2,3-dihydroxybenzoate-AMP ligase"/>
    <property type="match status" value="1"/>
</dbReference>
<organism evidence="6 7">
    <name type="scientific">Cellulosimicrobium aquatile</name>
    <dbReference type="NCBI Taxonomy" id="1612203"/>
    <lineage>
        <taxon>Bacteria</taxon>
        <taxon>Bacillati</taxon>
        <taxon>Actinomycetota</taxon>
        <taxon>Actinomycetes</taxon>
        <taxon>Micrococcales</taxon>
        <taxon>Promicromonosporaceae</taxon>
        <taxon>Cellulosimicrobium</taxon>
    </lineage>
</organism>
<dbReference type="Proteomes" id="UP000186235">
    <property type="component" value="Unassembled WGS sequence"/>
</dbReference>
<evidence type="ECO:0000256" key="2">
    <source>
        <dbReference type="ARBA" id="ARBA00022598"/>
    </source>
</evidence>
<keyword evidence="7" id="KW-1185">Reference proteome</keyword>
<dbReference type="InterPro" id="IPR050237">
    <property type="entry name" value="ATP-dep_AMP-bd_enzyme"/>
</dbReference>
<dbReference type="Gene3D" id="3.30.300.30">
    <property type="match status" value="1"/>
</dbReference>
<feature type="compositionally biased region" description="Basic and acidic residues" evidence="3">
    <location>
        <begin position="168"/>
        <end position="177"/>
    </location>
</feature>
<evidence type="ECO:0000256" key="3">
    <source>
        <dbReference type="SAM" id="MobiDB-lite"/>
    </source>
</evidence>
<gene>
    <name evidence="6" type="ORF">SAMN05518682_2606</name>
</gene>
<dbReference type="Gene3D" id="3.40.50.12780">
    <property type="entry name" value="N-terminal domain of ligase-like"/>
    <property type="match status" value="1"/>
</dbReference>
<comment type="similarity">
    <text evidence="1">Belongs to the ATP-dependent AMP-binding enzyme family.</text>
</comment>
<feature type="domain" description="AMP-binding enzyme C-terminal" evidence="5">
    <location>
        <begin position="438"/>
        <end position="513"/>
    </location>
</feature>
<dbReference type="PANTHER" id="PTHR43767">
    <property type="entry name" value="LONG-CHAIN-FATTY-ACID--COA LIGASE"/>
    <property type="match status" value="1"/>
</dbReference>
<feature type="region of interest" description="Disordered" evidence="3">
    <location>
        <begin position="134"/>
        <end position="177"/>
    </location>
</feature>
<dbReference type="AlphaFoldDB" id="A0A1N6SZZ5"/>
<name>A0A1N6SZZ5_9MICO</name>
<proteinExistence type="inferred from homology"/>
<accession>A0A1N6SZZ5</accession>
<reference evidence="7" key="1">
    <citation type="submission" date="2017-01" db="EMBL/GenBank/DDBJ databases">
        <authorList>
            <person name="Varghese N."/>
            <person name="Submissions S."/>
        </authorList>
    </citation>
    <scope>NUCLEOTIDE SEQUENCE [LARGE SCALE GENOMIC DNA]</scope>
    <source>
        <strain evidence="7">3bp</strain>
    </source>
</reference>
<dbReference type="GO" id="GO:0016878">
    <property type="term" value="F:acid-thiol ligase activity"/>
    <property type="evidence" value="ECO:0007669"/>
    <property type="project" value="UniProtKB-ARBA"/>
</dbReference>
<keyword evidence="2" id="KW-0436">Ligase</keyword>
<evidence type="ECO:0000256" key="1">
    <source>
        <dbReference type="ARBA" id="ARBA00006432"/>
    </source>
</evidence>
<dbReference type="Pfam" id="PF00501">
    <property type="entry name" value="AMP-binding"/>
    <property type="match status" value="1"/>
</dbReference>
<dbReference type="Pfam" id="PF13193">
    <property type="entry name" value="AMP-binding_C"/>
    <property type="match status" value="1"/>
</dbReference>
<feature type="domain" description="AMP-dependent synthetase/ligase" evidence="4">
    <location>
        <begin position="21"/>
        <end position="388"/>
    </location>
</feature>
<protein>
    <submittedName>
        <fullName evidence="6">Fatty-acyl-CoA synthase</fullName>
    </submittedName>
</protein>
<dbReference type="PANTHER" id="PTHR43767:SF1">
    <property type="entry name" value="NONRIBOSOMAL PEPTIDE SYNTHASE PES1 (EUROFUNG)-RELATED"/>
    <property type="match status" value="1"/>
</dbReference>
<dbReference type="InterPro" id="IPR025110">
    <property type="entry name" value="AMP-bd_C"/>
</dbReference>
<evidence type="ECO:0000313" key="7">
    <source>
        <dbReference type="Proteomes" id="UP000186235"/>
    </source>
</evidence>
<feature type="compositionally biased region" description="Basic and acidic residues" evidence="3">
    <location>
        <begin position="134"/>
        <end position="151"/>
    </location>
</feature>
<evidence type="ECO:0000259" key="5">
    <source>
        <dbReference type="Pfam" id="PF13193"/>
    </source>
</evidence>